<comment type="caution">
    <text evidence="2">The sequence shown here is derived from an EMBL/GenBank/DDBJ whole genome shotgun (WGS) entry which is preliminary data.</text>
</comment>
<proteinExistence type="predicted"/>
<reference evidence="2 3" key="1">
    <citation type="submission" date="2015-02" db="EMBL/GenBank/DDBJ databases">
        <title>Draft genome sequence of Pseudomonas stutzeri NT0128 isolated from wheat (Triticum turgidum) rhizosphere.</title>
        <authorList>
            <person name="Tovi N."/>
            <person name="Frenk S."/>
            <person name="Hadar Y."/>
            <person name="Minz D."/>
        </authorList>
    </citation>
    <scope>NUCLEOTIDE SEQUENCE [LARGE SCALE GENOMIC DNA]</scope>
    <source>
        <strain evidence="2 3">NT0128</strain>
    </source>
</reference>
<dbReference type="PATRIC" id="fig|316.101.peg.3125"/>
<dbReference type="InterPro" id="IPR005586">
    <property type="entry name" value="ABC_trans_aux"/>
</dbReference>
<evidence type="ECO:0000259" key="1">
    <source>
        <dbReference type="Pfam" id="PF03886"/>
    </source>
</evidence>
<dbReference type="Gene3D" id="3.40.50.10610">
    <property type="entry name" value="ABC-type transport auxiliary lipoprotein component"/>
    <property type="match status" value="1"/>
</dbReference>
<dbReference type="AlphaFoldDB" id="A0A0D9AK13"/>
<dbReference type="RefSeq" id="WP_045164215.1">
    <property type="nucleotide sequence ID" value="NZ_JYHV01000037.1"/>
</dbReference>
<name>A0A0D9AK13_STUST</name>
<dbReference type="Proteomes" id="UP000032487">
    <property type="component" value="Unassembled WGS sequence"/>
</dbReference>
<sequence length="207" mass="22960">MSLRYRSVVLVILFGLITALTACSVLPESETLRIFLLPSSPTPQQASEPTVQQALRINTPQASRILSGQRIAVVPQGNQISAYGGARWADAAPVLLRDRLIEAFQRDGRMPSVSNEDVNLYADLSLHSDLRAFQTVYIDGKPDVVITLDARLVNRNDQRTLANRRFEVRQPSADPRVESVVEAFGQASDRLSADILEWTLSHARQLP</sequence>
<evidence type="ECO:0000313" key="2">
    <source>
        <dbReference type="EMBL" id="KJH79701.1"/>
    </source>
</evidence>
<protein>
    <submittedName>
        <fullName evidence="2">Lipoprotein</fullName>
    </submittedName>
</protein>
<dbReference type="EMBL" id="JYHV01000037">
    <property type="protein sequence ID" value="KJH79701.1"/>
    <property type="molecule type" value="Genomic_DNA"/>
</dbReference>
<gene>
    <name evidence="2" type="ORF">UF78_21390</name>
</gene>
<accession>A0A0D9AK13</accession>
<organism evidence="2 3">
    <name type="scientific">Stutzerimonas stutzeri</name>
    <name type="common">Pseudomonas stutzeri</name>
    <dbReference type="NCBI Taxonomy" id="316"/>
    <lineage>
        <taxon>Bacteria</taxon>
        <taxon>Pseudomonadati</taxon>
        <taxon>Pseudomonadota</taxon>
        <taxon>Gammaproteobacteria</taxon>
        <taxon>Pseudomonadales</taxon>
        <taxon>Pseudomonadaceae</taxon>
        <taxon>Stutzerimonas</taxon>
    </lineage>
</organism>
<dbReference type="PROSITE" id="PS51257">
    <property type="entry name" value="PROKAR_LIPOPROTEIN"/>
    <property type="match status" value="1"/>
</dbReference>
<evidence type="ECO:0000313" key="3">
    <source>
        <dbReference type="Proteomes" id="UP000032487"/>
    </source>
</evidence>
<dbReference type="Pfam" id="PF03886">
    <property type="entry name" value="ABC_trans_aux"/>
    <property type="match status" value="1"/>
</dbReference>
<keyword evidence="2" id="KW-0449">Lipoprotein</keyword>
<dbReference type="SUPFAM" id="SSF159594">
    <property type="entry name" value="XCC0632-like"/>
    <property type="match status" value="1"/>
</dbReference>
<feature type="domain" description="ABC-type transport auxiliary lipoprotein component" evidence="1">
    <location>
        <begin position="36"/>
        <end position="195"/>
    </location>
</feature>
<dbReference type="OrthoDB" id="5795476at2"/>